<keyword evidence="2" id="KW-1185">Reference proteome</keyword>
<accession>A0A1B8YNL0</accession>
<comment type="caution">
    <text evidence="1">The sequence shown here is derived from an EMBL/GenBank/DDBJ whole genome shotgun (WGS) entry which is preliminary data.</text>
</comment>
<gene>
    <name evidence="1" type="ORF">Phpb_00237</name>
</gene>
<evidence type="ECO:0000313" key="1">
    <source>
        <dbReference type="EMBL" id="OCA56679.1"/>
    </source>
</evidence>
<dbReference type="RefSeq" id="WP_065388808.1">
    <property type="nucleotide sequence ID" value="NZ_CAWMQN010000007.1"/>
</dbReference>
<sequence>MKNLGLIETVNLAQGAVPNSRKVNGKVLTEDINITSQDIFHGQAVYLGDKANLDNYKIPGIYFQDYNIYAQNGANYPELLAGSLVVLQAAGIIQRYFVYNSSRVYTRSQYHNLPWTPWAQEYNTLNKPTASDILSEPRYTTTIDLTGLSTDRYYPVWWGFPPNVGANSWLTLHRPYPYDAEKKPFGEGVTHIAGLLAQIEGGEHLWGGDAQYLNIKRINQTYRKTIKAIHYAMISIARPVDGKYPLYGDVKSGDVVSCYVYSGCYLRGGLTYFTTNNFQPIRYSREEGEVEIYQWSSADLKREMKWMVKSLAINDPLLGEEYPDNSIPYSLDYDTRYQNKP</sequence>
<name>A0A1B8YNL0_9GAMM</name>
<reference evidence="2" key="1">
    <citation type="submission" date="2015-11" db="EMBL/GenBank/DDBJ databases">
        <authorList>
            <person name="Tobias N.J."/>
            <person name="Mishra B."/>
            <person name="Gupta D.K."/>
            <person name="Thines M."/>
            <person name="Stinear T.P."/>
            <person name="Bode H.B."/>
        </authorList>
    </citation>
    <scope>NUCLEOTIDE SEQUENCE [LARGE SCALE GENOMIC DNA]</scope>
    <source>
        <strain evidence="2">PB45.5</strain>
    </source>
</reference>
<dbReference type="EMBL" id="LOIC01000007">
    <property type="protein sequence ID" value="OCA56679.1"/>
    <property type="molecule type" value="Genomic_DNA"/>
</dbReference>
<dbReference type="CDD" id="cd19958">
    <property type="entry name" value="pyocin_knob"/>
    <property type="match status" value="1"/>
</dbReference>
<proteinExistence type="predicted"/>
<dbReference type="PATRIC" id="fig|29488.15.peg.264"/>
<dbReference type="AlphaFoldDB" id="A0A1B8YNL0"/>
<organism evidence="1 2">
    <name type="scientific">Photorhabdus namnaonensis</name>
    <dbReference type="NCBI Taxonomy" id="1851568"/>
    <lineage>
        <taxon>Bacteria</taxon>
        <taxon>Pseudomonadati</taxon>
        <taxon>Pseudomonadota</taxon>
        <taxon>Gammaproteobacteria</taxon>
        <taxon>Enterobacterales</taxon>
        <taxon>Morganellaceae</taxon>
        <taxon>Photorhabdus</taxon>
    </lineage>
</organism>
<protein>
    <submittedName>
        <fullName evidence="1">Uncharacterized protein</fullName>
    </submittedName>
</protein>
<evidence type="ECO:0000313" key="2">
    <source>
        <dbReference type="Proteomes" id="UP000092665"/>
    </source>
</evidence>
<dbReference type="Proteomes" id="UP000092665">
    <property type="component" value="Unassembled WGS sequence"/>
</dbReference>